<name>A0A5E6MGP3_9BACT</name>
<evidence type="ECO:0000259" key="4">
    <source>
        <dbReference type="SMART" id="SM00563"/>
    </source>
</evidence>
<dbReference type="GO" id="GO:0003841">
    <property type="term" value="F:1-acylglycerol-3-phosphate O-acyltransferase activity"/>
    <property type="evidence" value="ECO:0007669"/>
    <property type="project" value="TreeGrafter"/>
</dbReference>
<dbReference type="Pfam" id="PF01553">
    <property type="entry name" value="Acyltransferase"/>
    <property type="match status" value="1"/>
</dbReference>
<dbReference type="SUPFAM" id="SSF69593">
    <property type="entry name" value="Glycerol-3-phosphate (1)-acyltransferase"/>
    <property type="match status" value="1"/>
</dbReference>
<accession>A0A5E6MGP3</accession>
<keyword evidence="3 5" id="KW-0012">Acyltransferase</keyword>
<dbReference type="OrthoDB" id="9803035at2"/>
<dbReference type="SMART" id="SM00563">
    <property type="entry name" value="PlsC"/>
    <property type="match status" value="1"/>
</dbReference>
<reference evidence="5" key="1">
    <citation type="submission" date="2019-09" db="EMBL/GenBank/DDBJ databases">
        <authorList>
            <person name="Cremers G."/>
        </authorList>
    </citation>
    <scope>NUCLEOTIDE SEQUENCE [LARGE SCALE GENOMIC DNA]</scope>
    <source>
        <strain evidence="5">3B</strain>
    </source>
</reference>
<comment type="pathway">
    <text evidence="1">Lipid metabolism.</text>
</comment>
<dbReference type="AlphaFoldDB" id="A0A5E6MGP3"/>
<sequence>MGSTMRPWYAAARAMVKVVLRLCFRLRAEGVERVPSGGLLLVSNHASYLDPLAVGSVVPREIHYLARRSLFRGPMDGLLRSVNTIPTAREHPEPAALRKILELLASGQGVLIFPEGTRSADGKLQPAEPGAGFLAAQARVPILPVRIFGSFEALPRFSRFPRCVPIRVVIGSPYIPRQIERGESKKEYYRSLAEEMMARIGELR</sequence>
<dbReference type="EMBL" id="CABFUZ020000082">
    <property type="protein sequence ID" value="VVM05244.1"/>
    <property type="molecule type" value="Genomic_DNA"/>
</dbReference>
<protein>
    <submittedName>
        <fullName evidence="5">1-acyl-sn-glycerol-3-phosphate acyltransferase</fullName>
        <ecNumber evidence="5">2.3.1.-</ecNumber>
    </submittedName>
</protein>
<keyword evidence="6" id="KW-1185">Reference proteome</keyword>
<dbReference type="GO" id="GO:0006654">
    <property type="term" value="P:phosphatidic acid biosynthetic process"/>
    <property type="evidence" value="ECO:0007669"/>
    <property type="project" value="TreeGrafter"/>
</dbReference>
<proteinExistence type="predicted"/>
<evidence type="ECO:0000256" key="3">
    <source>
        <dbReference type="ARBA" id="ARBA00023315"/>
    </source>
</evidence>
<keyword evidence="2 5" id="KW-0808">Transferase</keyword>
<evidence type="ECO:0000313" key="6">
    <source>
        <dbReference type="Proteomes" id="UP000381693"/>
    </source>
</evidence>
<evidence type="ECO:0000256" key="1">
    <source>
        <dbReference type="ARBA" id="ARBA00005189"/>
    </source>
</evidence>
<dbReference type="PANTHER" id="PTHR10434">
    <property type="entry name" value="1-ACYL-SN-GLYCEROL-3-PHOSPHATE ACYLTRANSFERASE"/>
    <property type="match status" value="1"/>
</dbReference>
<organism evidence="5 6">
    <name type="scientific">Methylacidimicrobium cyclopophantes</name>
    <dbReference type="NCBI Taxonomy" id="1041766"/>
    <lineage>
        <taxon>Bacteria</taxon>
        <taxon>Pseudomonadati</taxon>
        <taxon>Verrucomicrobiota</taxon>
        <taxon>Methylacidimicrobium</taxon>
    </lineage>
</organism>
<evidence type="ECO:0000313" key="5">
    <source>
        <dbReference type="EMBL" id="VVM05244.1"/>
    </source>
</evidence>
<gene>
    <name evidence="5" type="primary">plsC</name>
    <name evidence="5" type="ORF">MAMC_00476</name>
</gene>
<dbReference type="CDD" id="cd07989">
    <property type="entry name" value="LPLAT_AGPAT-like"/>
    <property type="match status" value="1"/>
</dbReference>
<dbReference type="EC" id="2.3.1.-" evidence="5"/>
<comment type="caution">
    <text evidence="5">The sequence shown here is derived from an EMBL/GenBank/DDBJ whole genome shotgun (WGS) entry which is preliminary data.</text>
</comment>
<evidence type="ECO:0000256" key="2">
    <source>
        <dbReference type="ARBA" id="ARBA00022679"/>
    </source>
</evidence>
<dbReference type="PANTHER" id="PTHR10434:SF11">
    <property type="entry name" value="1-ACYL-SN-GLYCEROL-3-PHOSPHATE ACYLTRANSFERASE"/>
    <property type="match status" value="1"/>
</dbReference>
<dbReference type="InterPro" id="IPR002123">
    <property type="entry name" value="Plipid/glycerol_acylTrfase"/>
</dbReference>
<dbReference type="Proteomes" id="UP000381693">
    <property type="component" value="Unassembled WGS sequence"/>
</dbReference>
<feature type="domain" description="Phospholipid/glycerol acyltransferase" evidence="4">
    <location>
        <begin position="39"/>
        <end position="150"/>
    </location>
</feature>